<evidence type="ECO:0000256" key="1">
    <source>
        <dbReference type="ARBA" id="ARBA00007957"/>
    </source>
</evidence>
<accession>A0A1M4XWP7</accession>
<keyword evidence="2" id="KW-0678">Repressor</keyword>
<comment type="cofactor">
    <cofactor evidence="7">
        <name>Zn(2+)</name>
        <dbReference type="ChEBI" id="CHEBI:29105"/>
    </cofactor>
    <text evidence="7">Binds 1 zinc ion per subunit.</text>
</comment>
<feature type="binding site" evidence="7">
    <location>
        <position position="99"/>
    </location>
    <ligand>
        <name>Zn(2+)</name>
        <dbReference type="ChEBI" id="CHEBI:29105"/>
    </ligand>
</feature>
<evidence type="ECO:0000256" key="2">
    <source>
        <dbReference type="ARBA" id="ARBA00022491"/>
    </source>
</evidence>
<dbReference type="InterPro" id="IPR036390">
    <property type="entry name" value="WH_DNA-bd_sf"/>
</dbReference>
<comment type="similarity">
    <text evidence="1">Belongs to the Fur family.</text>
</comment>
<dbReference type="RefSeq" id="WP_073270884.1">
    <property type="nucleotide sequence ID" value="NZ_FQTU01000011.1"/>
</dbReference>
<feature type="binding site" evidence="8">
    <location>
        <position position="90"/>
    </location>
    <ligand>
        <name>Fe cation</name>
        <dbReference type="ChEBI" id="CHEBI:24875"/>
    </ligand>
</feature>
<evidence type="ECO:0000256" key="4">
    <source>
        <dbReference type="ARBA" id="ARBA00023015"/>
    </source>
</evidence>
<keyword evidence="10" id="KW-1185">Reference proteome</keyword>
<dbReference type="Gene3D" id="1.10.10.10">
    <property type="entry name" value="Winged helix-like DNA-binding domain superfamily/Winged helix DNA-binding domain"/>
    <property type="match status" value="1"/>
</dbReference>
<dbReference type="STRING" id="1120975.SAMN02746064_01610"/>
<keyword evidence="8" id="KW-0408">Iron</keyword>
<dbReference type="Proteomes" id="UP000184251">
    <property type="component" value="Unassembled WGS sequence"/>
</dbReference>
<evidence type="ECO:0000313" key="9">
    <source>
        <dbReference type="EMBL" id="SHE97860.1"/>
    </source>
</evidence>
<feature type="binding site" evidence="7">
    <location>
        <position position="135"/>
    </location>
    <ligand>
        <name>Zn(2+)</name>
        <dbReference type="ChEBI" id="CHEBI:29105"/>
    </ligand>
</feature>
<dbReference type="GO" id="GO:1900376">
    <property type="term" value="P:regulation of secondary metabolite biosynthetic process"/>
    <property type="evidence" value="ECO:0007669"/>
    <property type="project" value="TreeGrafter"/>
</dbReference>
<dbReference type="EMBL" id="FQTU01000011">
    <property type="protein sequence ID" value="SHE97860.1"/>
    <property type="molecule type" value="Genomic_DNA"/>
</dbReference>
<feature type="binding site" evidence="8">
    <location>
        <position position="127"/>
    </location>
    <ligand>
        <name>Fe cation</name>
        <dbReference type="ChEBI" id="CHEBI:24875"/>
    </ligand>
</feature>
<keyword evidence="3 7" id="KW-0862">Zinc</keyword>
<dbReference type="GO" id="GO:0008270">
    <property type="term" value="F:zinc ion binding"/>
    <property type="evidence" value="ECO:0007669"/>
    <property type="project" value="TreeGrafter"/>
</dbReference>
<sequence length="144" mass="16485">MNLDELFKTIKESGLRMTSQRLLILQALVDSADTLISAETLLKKCIEKMPSTNMTTVYRNLEALENLKLLHKTTDAKGTALYKLICSNSHHHHIQCIGCGKILTFDFCPIAEFQQIAEGKRFRLVDHHIELFGYCESCQKNREE</sequence>
<keyword evidence="5" id="KW-0238">DNA-binding</keyword>
<keyword evidence="4" id="KW-0805">Transcription regulation</keyword>
<evidence type="ECO:0000313" key="10">
    <source>
        <dbReference type="Proteomes" id="UP000184251"/>
    </source>
</evidence>
<dbReference type="GO" id="GO:0000976">
    <property type="term" value="F:transcription cis-regulatory region binding"/>
    <property type="evidence" value="ECO:0007669"/>
    <property type="project" value="TreeGrafter"/>
</dbReference>
<dbReference type="PANTHER" id="PTHR33202">
    <property type="entry name" value="ZINC UPTAKE REGULATION PROTEIN"/>
    <property type="match status" value="1"/>
</dbReference>
<keyword evidence="6" id="KW-0804">Transcription</keyword>
<evidence type="ECO:0000256" key="5">
    <source>
        <dbReference type="ARBA" id="ARBA00023125"/>
    </source>
</evidence>
<dbReference type="OrthoDB" id="8659436at2"/>
<dbReference type="SUPFAM" id="SSF46785">
    <property type="entry name" value="Winged helix' DNA-binding domain"/>
    <property type="match status" value="1"/>
</dbReference>
<reference evidence="9 10" key="1">
    <citation type="submission" date="2016-11" db="EMBL/GenBank/DDBJ databases">
        <authorList>
            <person name="Jaros S."/>
            <person name="Januszkiewicz K."/>
            <person name="Wedrychowicz H."/>
        </authorList>
    </citation>
    <scope>NUCLEOTIDE SEQUENCE [LARGE SCALE GENOMIC DNA]</scope>
    <source>
        <strain evidence="9 10">DSM 14828</strain>
    </source>
</reference>
<evidence type="ECO:0000256" key="6">
    <source>
        <dbReference type="ARBA" id="ARBA00023163"/>
    </source>
</evidence>
<keyword evidence="7" id="KW-0479">Metal-binding</keyword>
<dbReference type="AlphaFoldDB" id="A0A1M4XWP7"/>
<evidence type="ECO:0000256" key="7">
    <source>
        <dbReference type="PIRSR" id="PIRSR602481-1"/>
    </source>
</evidence>
<dbReference type="InterPro" id="IPR043135">
    <property type="entry name" value="Fur_C"/>
</dbReference>
<evidence type="ECO:0000256" key="8">
    <source>
        <dbReference type="PIRSR" id="PIRSR602481-2"/>
    </source>
</evidence>
<dbReference type="Gene3D" id="3.30.1490.190">
    <property type="match status" value="1"/>
</dbReference>
<dbReference type="PANTHER" id="PTHR33202:SF8">
    <property type="entry name" value="PEROXIDE-RESPONSIVE REPRESSOR PERR"/>
    <property type="match status" value="1"/>
</dbReference>
<organism evidence="9 10">
    <name type="scientific">Alkalibacter saccharofermentans DSM 14828</name>
    <dbReference type="NCBI Taxonomy" id="1120975"/>
    <lineage>
        <taxon>Bacteria</taxon>
        <taxon>Bacillati</taxon>
        <taxon>Bacillota</taxon>
        <taxon>Clostridia</taxon>
        <taxon>Eubacteriales</taxon>
        <taxon>Eubacteriaceae</taxon>
        <taxon>Alkalibacter</taxon>
    </lineage>
</organism>
<dbReference type="Pfam" id="PF01475">
    <property type="entry name" value="FUR"/>
    <property type="match status" value="1"/>
</dbReference>
<dbReference type="GO" id="GO:0003700">
    <property type="term" value="F:DNA-binding transcription factor activity"/>
    <property type="evidence" value="ECO:0007669"/>
    <property type="project" value="InterPro"/>
</dbReference>
<feature type="binding site" evidence="7">
    <location>
        <position position="138"/>
    </location>
    <ligand>
        <name>Zn(2+)</name>
        <dbReference type="ChEBI" id="CHEBI:29105"/>
    </ligand>
</feature>
<dbReference type="GO" id="GO:0045892">
    <property type="term" value="P:negative regulation of DNA-templated transcription"/>
    <property type="evidence" value="ECO:0007669"/>
    <property type="project" value="TreeGrafter"/>
</dbReference>
<dbReference type="InterPro" id="IPR036388">
    <property type="entry name" value="WH-like_DNA-bd_sf"/>
</dbReference>
<name>A0A1M4XWP7_9FIRM</name>
<evidence type="ECO:0000256" key="3">
    <source>
        <dbReference type="ARBA" id="ARBA00022833"/>
    </source>
</evidence>
<feature type="binding site" evidence="7">
    <location>
        <position position="96"/>
    </location>
    <ligand>
        <name>Zn(2+)</name>
        <dbReference type="ChEBI" id="CHEBI:29105"/>
    </ligand>
</feature>
<protein>
    <submittedName>
        <fullName evidence="9">Fur family transcriptional regulator, zinc uptake regulator</fullName>
    </submittedName>
</protein>
<dbReference type="InterPro" id="IPR002481">
    <property type="entry name" value="FUR"/>
</dbReference>
<comment type="cofactor">
    <cofactor evidence="8">
        <name>Mn(2+)</name>
        <dbReference type="ChEBI" id="CHEBI:29035"/>
    </cofactor>
    <cofactor evidence="8">
        <name>Fe(2+)</name>
        <dbReference type="ChEBI" id="CHEBI:29033"/>
    </cofactor>
    <text evidence="8">Binds 1 Mn(2+) or Fe(2+) ion per subunit.</text>
</comment>
<gene>
    <name evidence="9" type="ORF">SAMN02746064_01610</name>
</gene>
<dbReference type="CDD" id="cd07153">
    <property type="entry name" value="Fur_like"/>
    <property type="match status" value="1"/>
</dbReference>
<proteinExistence type="inferred from homology"/>